<evidence type="ECO:0000259" key="10">
    <source>
        <dbReference type="Pfam" id="PF18402"/>
    </source>
</evidence>
<dbReference type="GO" id="GO:0018279">
    <property type="term" value="P:protein N-linked glycosylation via asparagine"/>
    <property type="evidence" value="ECO:0007669"/>
    <property type="project" value="TreeGrafter"/>
</dbReference>
<comment type="cofactor">
    <cofactor evidence="1">
        <name>Ca(2+)</name>
        <dbReference type="ChEBI" id="CHEBI:29108"/>
    </cofactor>
</comment>
<dbReference type="CDD" id="cd06432">
    <property type="entry name" value="GT8_HUGT1_C_like"/>
    <property type="match status" value="1"/>
</dbReference>
<evidence type="ECO:0000259" key="11">
    <source>
        <dbReference type="Pfam" id="PF18404"/>
    </source>
</evidence>
<dbReference type="SUPFAM" id="SSF53448">
    <property type="entry name" value="Nucleotide-diphospho-sugar transferases"/>
    <property type="match status" value="1"/>
</dbReference>
<dbReference type="Proteomes" id="UP000054928">
    <property type="component" value="Unassembled WGS sequence"/>
</dbReference>
<dbReference type="FunFam" id="3.90.550.10:FF:000132">
    <property type="entry name" value="UDP-glucose:glycoprotein glucosyltransferase"/>
    <property type="match status" value="1"/>
</dbReference>
<dbReference type="OrthoDB" id="27683at2759"/>
<evidence type="ECO:0000256" key="7">
    <source>
        <dbReference type="SAM" id="SignalP"/>
    </source>
</evidence>
<dbReference type="EMBL" id="CCYD01000523">
    <property type="protein sequence ID" value="CEG40520.1"/>
    <property type="molecule type" value="Genomic_DNA"/>
</dbReference>
<accession>A0A0P1AJ21</accession>
<keyword evidence="3 7" id="KW-0732">Signal</keyword>
<feature type="domain" description="Glucosyltransferase 24 catalytic" evidence="11">
    <location>
        <begin position="1368"/>
        <end position="1637"/>
    </location>
</feature>
<keyword evidence="4" id="KW-0256">Endoplasmic reticulum</keyword>
<dbReference type="InterPro" id="IPR009448">
    <property type="entry name" value="UDP-g_GGtrans"/>
</dbReference>
<evidence type="ECO:0000256" key="6">
    <source>
        <dbReference type="SAM" id="MobiDB-lite"/>
    </source>
</evidence>
<name>A0A0P1AJ21_PLAHL</name>
<evidence type="ECO:0000313" key="13">
    <source>
        <dbReference type="Proteomes" id="UP000054928"/>
    </source>
</evidence>
<dbReference type="PANTHER" id="PTHR11226:SF0">
    <property type="entry name" value="UDP-GLUCOSE:GLYCOPROTEIN GLUCOSYLTRANSFERASE"/>
    <property type="match status" value="1"/>
</dbReference>
<dbReference type="Gene3D" id="3.90.550.10">
    <property type="entry name" value="Spore Coat Polysaccharide Biosynthesis Protein SpsA, Chain A"/>
    <property type="match status" value="1"/>
</dbReference>
<dbReference type="Pfam" id="PF18402">
    <property type="entry name" value="Thioredoxin_14"/>
    <property type="match status" value="1"/>
</dbReference>
<dbReference type="GO" id="GO:0005788">
    <property type="term" value="C:endoplasmic reticulum lumen"/>
    <property type="evidence" value="ECO:0007669"/>
    <property type="project" value="UniProtKB-SubCell"/>
</dbReference>
<keyword evidence="5" id="KW-0325">Glycoprotein</keyword>
<dbReference type="Pfam" id="PF18404">
    <property type="entry name" value="Glyco_transf_24"/>
    <property type="match status" value="1"/>
</dbReference>
<sequence length="1649" mass="186541">MWLSAGLAAFLAAMQPSSSSARSVHVNLTASWPSSPSFPLIETSEFLAEENPLYFWQYLEELGNRTHYVEFMGSDVDALGDLALTVAEIIAPGLQNVLELMLATRTYSVKVEMFRQLGLDSGIRPCGEHADTWAVFYHEPHCVKAVACSVDELDAVIHGKKQPMSDQCVAAGINDVELQVDHKYPYVAINPEKTSMTAILYGLVGTSKFHVFHSRLVIEAKENKFQYIVRHYPHDSHLKTLLQGYGVALDIKNMEYKTIDDSKTSNNGDFVAGDVNDEDDDDEEIDDEEIDGFLFKPLIARHSAISKALKQFYDKLVNKFHDEQDQELKAWHLKNLGTSAVRAIMDAKNPLKRLESLSQDFPVQAKKLAFSRKTISAELREEIAATRVQSMTRRLMNKFIVNGIAIDPTERSFNVFDFMKTLKKEWSVAKQLDGLPLNQTELEGMLTHARETNLEKSVKRIHVRGPLSGSTPLYLNNIETDSISSNWPSDINMLRRPSWSLIFVRKNMYECVLVMDPLTGAGRAALSHISLMRLRGAPVQWALLVSSKELMSQTSDERQASVEQYKTYKGTDKATAWHFAKLLMLAQSKDRAETESNDVQIKNVISDEDERTETEEDQIVSTQVASGFISRVGEDASPNVLVERLVEVYAEAAGVLGTVEDGEEEALACLQSNQFDDEVLEMTEYIHLKHLPLDSFVFNGVIHKDLDIQKSMMANFGRDQPLYVNMAHQGKLDGEMDLIEELLSAQDAYPAYLSIFETSEDEPGDIGAESPHHLFADDVDGRLETLARSSLTYLHAPSSRAVPKKQTVIFPVDLNDPQNADYAYRVVKAVLEDSNRSLRVGLVAQLNGNAKSEGANELVAGIIAIMGDTDKEACLRFVLEALNCIVKQKSIDTMRGKLKLLWAKTPREENEKDPVFGKVAALLSRKQGDWLTTKRRRRLTEFSTLLRSRFPPTYEGDGSSKIALPHLFLNGKQVNLPPQLLSDEDVATILNFDLKYRTQPVAKALIERSAMLKIKEADRLSFSIMRTTGIVDKYVKTDRTSRINLPEDSLNTIRLSGDRSLQVAAYVDPLSEAAQIMSSMLRMLHSQLNATIELVLIPADEYTKFPLQRFYRYLFDKKPTLSATSVEFRKLPVHPILTMKIDTPEAWNVQTFQAGDDLDNLRVDPDTSTAVRSTTRAVFQLESLLVYGQCRDTTFNMYAPPNGLQLVLEREVGAQLLHRDTLVMQNLGYFQLQATPGVWSLHLARGRAAEIFDIIDPYTNLPLETHPIIVHDFGSHISQLFVRKKTGMENEELLQPVEKALSEDRSSAESDAEPSDKNDGALRSYWDSLLNVMGKHDETLKKVVHDPLNSFSGKSHLVQTKQRTGETIHVFSVASGYLYERFVKIMMSSVLKRTNNPVTFWLLENFLSPDFKKSIPALREQLGMDIRLITYKWPNWLRPQTEKQRIIWGYKILFLDVLFPLGVQKVIYVDADQVVRADLKELWELDLEGKPYGYTPFCDSRNVGFQFWRQGYWKDHLRGKPYHISALYVVDLALFRQMAAGDMLRAIYSQLSADPNSLANLDQDLPNYVQDQIPIFSLPQEWLWCESWCSDDTKATAKTIDLCNNPKHKEPKLEMAKRIIAGELFDESWTELDQEIKDAEANYIAQDAA</sequence>
<keyword evidence="13" id="KW-1185">Reference proteome</keyword>
<feature type="domain" description="UGGT thioredoxin-like" evidence="8">
    <location>
        <begin position="40"/>
        <end position="237"/>
    </location>
</feature>
<dbReference type="InterPro" id="IPR040694">
    <property type="entry name" value="UGGT_TRXL_2"/>
</dbReference>
<evidence type="ECO:0000256" key="3">
    <source>
        <dbReference type="ARBA" id="ARBA00022729"/>
    </source>
</evidence>
<dbReference type="InterPro" id="IPR040693">
    <property type="entry name" value="UGGT_TRXL_1"/>
</dbReference>
<feature type="region of interest" description="Disordered" evidence="6">
    <location>
        <begin position="1300"/>
        <end position="1320"/>
    </location>
</feature>
<dbReference type="InterPro" id="IPR029044">
    <property type="entry name" value="Nucleotide-diphossugar_trans"/>
</dbReference>
<dbReference type="RefSeq" id="XP_024576889.1">
    <property type="nucleotide sequence ID" value="XM_024726187.1"/>
</dbReference>
<dbReference type="GO" id="GO:0051082">
    <property type="term" value="F:unfolded protein binding"/>
    <property type="evidence" value="ECO:0007669"/>
    <property type="project" value="TreeGrafter"/>
</dbReference>
<evidence type="ECO:0000256" key="2">
    <source>
        <dbReference type="ARBA" id="ARBA00004319"/>
    </source>
</evidence>
<organism evidence="12 13">
    <name type="scientific">Plasmopara halstedii</name>
    <name type="common">Downy mildew of sunflower</name>
    <dbReference type="NCBI Taxonomy" id="4781"/>
    <lineage>
        <taxon>Eukaryota</taxon>
        <taxon>Sar</taxon>
        <taxon>Stramenopiles</taxon>
        <taxon>Oomycota</taxon>
        <taxon>Peronosporomycetes</taxon>
        <taxon>Peronosporales</taxon>
        <taxon>Peronosporaceae</taxon>
        <taxon>Plasmopara</taxon>
    </lineage>
</organism>
<dbReference type="GO" id="GO:0036503">
    <property type="term" value="P:ERAD pathway"/>
    <property type="evidence" value="ECO:0007669"/>
    <property type="project" value="TreeGrafter"/>
</dbReference>
<reference evidence="13" key="1">
    <citation type="submission" date="2014-09" db="EMBL/GenBank/DDBJ databases">
        <authorList>
            <person name="Sharma Rahul"/>
            <person name="Thines Marco"/>
        </authorList>
    </citation>
    <scope>NUCLEOTIDE SEQUENCE [LARGE SCALE GENOMIC DNA]</scope>
</reference>
<feature type="signal peptide" evidence="7">
    <location>
        <begin position="1"/>
        <end position="21"/>
    </location>
</feature>
<evidence type="ECO:0000313" key="12">
    <source>
        <dbReference type="EMBL" id="CEG40520.1"/>
    </source>
</evidence>
<dbReference type="GeneID" id="36405769"/>
<dbReference type="InterPro" id="IPR040497">
    <property type="entry name" value="Glyco_transf_24"/>
</dbReference>
<feature type="domain" description="UGGT thioredoxin-like" evidence="9">
    <location>
        <begin position="325"/>
        <end position="452"/>
    </location>
</feature>
<keyword evidence="12" id="KW-0808">Transferase</keyword>
<evidence type="ECO:0000256" key="4">
    <source>
        <dbReference type="ARBA" id="ARBA00022824"/>
    </source>
</evidence>
<proteinExistence type="predicted"/>
<dbReference type="GO" id="GO:0003980">
    <property type="term" value="F:UDP-glucose:glycoprotein glucosyltransferase activity"/>
    <property type="evidence" value="ECO:0007669"/>
    <property type="project" value="InterPro"/>
</dbReference>
<evidence type="ECO:0000259" key="8">
    <source>
        <dbReference type="Pfam" id="PF18400"/>
    </source>
</evidence>
<evidence type="ECO:0000259" key="9">
    <source>
        <dbReference type="Pfam" id="PF18401"/>
    </source>
</evidence>
<dbReference type="Pfam" id="PF18401">
    <property type="entry name" value="Thioredoxin_13"/>
    <property type="match status" value="1"/>
</dbReference>
<evidence type="ECO:0000256" key="5">
    <source>
        <dbReference type="ARBA" id="ARBA00023180"/>
    </source>
</evidence>
<dbReference type="OMA" id="FQTHQLF"/>
<feature type="domain" description="UGGT thioredoxin-like" evidence="10">
    <location>
        <begin position="469"/>
        <end position="751"/>
    </location>
</feature>
<dbReference type="InterPro" id="IPR040692">
    <property type="entry name" value="UGGT_TRXL_3"/>
</dbReference>
<comment type="subcellular location">
    <subcellularLocation>
        <location evidence="2">Endoplasmic reticulum lumen</location>
    </subcellularLocation>
</comment>
<dbReference type="STRING" id="4781.A0A0P1AJ21"/>
<dbReference type="PANTHER" id="PTHR11226">
    <property type="entry name" value="UDP-GLUCOSE GLYCOPROTEIN:GLUCOSYLTRANSFERASE"/>
    <property type="match status" value="1"/>
</dbReference>
<dbReference type="Pfam" id="PF06427">
    <property type="entry name" value="UDP-g_GGTase"/>
    <property type="match status" value="1"/>
</dbReference>
<dbReference type="Pfam" id="PF18400">
    <property type="entry name" value="Thioredoxin_12"/>
    <property type="match status" value="1"/>
</dbReference>
<dbReference type="UniPathway" id="UPA00378"/>
<feature type="chain" id="PRO_5006058702" evidence="7">
    <location>
        <begin position="22"/>
        <end position="1649"/>
    </location>
</feature>
<protein>
    <submittedName>
        <fullName evidence="12">Udpglucose:glycoprotein glucosyltransferase</fullName>
    </submittedName>
</protein>
<evidence type="ECO:0000256" key="1">
    <source>
        <dbReference type="ARBA" id="ARBA00001913"/>
    </source>
</evidence>